<dbReference type="EMBL" id="CP056069">
    <property type="protein sequence ID" value="UKK00142.1"/>
    <property type="molecule type" value="Genomic_DNA"/>
</dbReference>
<reference evidence="5" key="1">
    <citation type="submission" date="2022-07" db="EMBL/GenBank/DDBJ databases">
        <title>Evaluation of T. orientalis genome assembly methods using nanopore sequencing and analysis of variation between genomes.</title>
        <authorList>
            <person name="Yam J."/>
            <person name="Micallef M.L."/>
            <person name="Liu M."/>
            <person name="Djordjevic S.P."/>
            <person name="Bogema D.R."/>
            <person name="Jenkins C."/>
        </authorList>
    </citation>
    <scope>NUCLEOTIDE SEQUENCE</scope>
    <source>
        <strain evidence="5">Goon Nure</strain>
    </source>
</reference>
<dbReference type="InterPro" id="IPR001380">
    <property type="entry name" value="Ribosomal_eL13"/>
</dbReference>
<keyword evidence="2 4" id="KW-0689">Ribosomal protein</keyword>
<name>A0A976M9J8_THEOR</name>
<gene>
    <name evidence="5" type="ORF">MACK_000212</name>
</gene>
<proteinExistence type="inferred from homology"/>
<dbReference type="GO" id="GO:0022625">
    <property type="term" value="C:cytosolic large ribosomal subunit"/>
    <property type="evidence" value="ECO:0007669"/>
    <property type="project" value="TreeGrafter"/>
</dbReference>
<organism evidence="5 6">
    <name type="scientific">Theileria orientalis</name>
    <dbReference type="NCBI Taxonomy" id="68886"/>
    <lineage>
        <taxon>Eukaryota</taxon>
        <taxon>Sar</taxon>
        <taxon>Alveolata</taxon>
        <taxon>Apicomplexa</taxon>
        <taxon>Aconoidasida</taxon>
        <taxon>Piroplasmida</taxon>
        <taxon>Theileriidae</taxon>
        <taxon>Theileria</taxon>
    </lineage>
</organism>
<dbReference type="Pfam" id="PF01294">
    <property type="entry name" value="Ribosomal_L13e"/>
    <property type="match status" value="1"/>
</dbReference>
<dbReference type="GO" id="GO:0003735">
    <property type="term" value="F:structural constituent of ribosome"/>
    <property type="evidence" value="ECO:0007669"/>
    <property type="project" value="InterPro"/>
</dbReference>
<dbReference type="GO" id="GO:0003723">
    <property type="term" value="F:RNA binding"/>
    <property type="evidence" value="ECO:0007669"/>
    <property type="project" value="TreeGrafter"/>
</dbReference>
<sequence>MQEGNKTKTLARICKHSNKAKMVKHNNMLSDVHKVKCSHRFVKPVLNQAGKKKSRRLTRQKKAAASGVTPTGYLRPLVHMPSRRYNYKLRFGRGFTLQELKAAGLGKKVARSVGVAVDHRRTNKCAESLTLNVNRLKTYLSKLVVFPRKKNAKKGFSGLPSDTPREKLQTLALSKQSVKKVMPVVQEFVSEPPREVTEKDRSVNVYQKLRVARKAAKAKKSANAEA</sequence>
<protein>
    <recommendedName>
        <fullName evidence="4">60S ribosomal protein L13</fullName>
    </recommendedName>
</protein>
<comment type="similarity">
    <text evidence="1 4">Belongs to the eukaryotic ribosomal protein eL13 family.</text>
</comment>
<dbReference type="PANTHER" id="PTHR11722">
    <property type="entry name" value="60S RIBOSOMAL PROTEIN L13"/>
    <property type="match status" value="1"/>
</dbReference>
<evidence type="ECO:0000256" key="1">
    <source>
        <dbReference type="ARBA" id="ARBA00005640"/>
    </source>
</evidence>
<dbReference type="Proteomes" id="UP000244811">
    <property type="component" value="Chromosome 1"/>
</dbReference>
<keyword evidence="3 4" id="KW-0687">Ribonucleoprotein</keyword>
<dbReference type="InterPro" id="IPR018256">
    <property type="entry name" value="Ribosomal_eL13_CS"/>
</dbReference>
<evidence type="ECO:0000256" key="3">
    <source>
        <dbReference type="ARBA" id="ARBA00023274"/>
    </source>
</evidence>
<dbReference type="HAMAP" id="MF_00499">
    <property type="entry name" value="Ribosomal_eL13"/>
    <property type="match status" value="1"/>
</dbReference>
<evidence type="ECO:0000256" key="2">
    <source>
        <dbReference type="ARBA" id="ARBA00022980"/>
    </source>
</evidence>
<evidence type="ECO:0000256" key="4">
    <source>
        <dbReference type="RuleBase" id="RU000572"/>
    </source>
</evidence>
<evidence type="ECO:0000313" key="5">
    <source>
        <dbReference type="EMBL" id="UKK00142.1"/>
    </source>
</evidence>
<dbReference type="PANTHER" id="PTHR11722:SF0">
    <property type="entry name" value="LARGE RIBOSOMAL SUBUNIT PROTEIN EL13"/>
    <property type="match status" value="1"/>
</dbReference>
<dbReference type="GO" id="GO:0006412">
    <property type="term" value="P:translation"/>
    <property type="evidence" value="ECO:0007669"/>
    <property type="project" value="InterPro"/>
</dbReference>
<evidence type="ECO:0000313" key="6">
    <source>
        <dbReference type="Proteomes" id="UP000244811"/>
    </source>
</evidence>
<accession>A0A976M9J8</accession>
<dbReference type="PROSITE" id="PS01104">
    <property type="entry name" value="RIBOSOMAL_L13E"/>
    <property type="match status" value="1"/>
</dbReference>
<dbReference type="AlphaFoldDB" id="A0A976M9J8"/>